<dbReference type="Pfam" id="PF21835">
    <property type="entry name" value="YIEGIA_cap"/>
    <property type="match status" value="1"/>
</dbReference>
<proteinExistence type="predicted"/>
<dbReference type="EMBL" id="CEKZ01000003">
    <property type="protein sequence ID" value="CEQ03711.1"/>
    <property type="molecule type" value="Genomic_DNA"/>
</dbReference>
<organism evidence="1 2">
    <name type="scientific">Paraclostridium sordellii</name>
    <name type="common">Clostridium sordellii</name>
    <dbReference type="NCBI Taxonomy" id="1505"/>
    <lineage>
        <taxon>Bacteria</taxon>
        <taxon>Bacillati</taxon>
        <taxon>Bacillota</taxon>
        <taxon>Clostridia</taxon>
        <taxon>Peptostreptococcales</taxon>
        <taxon>Peptostreptococcaceae</taxon>
        <taxon>Paraclostridium</taxon>
    </lineage>
</organism>
<gene>
    <name evidence="1" type="ORF">R28058_14441</name>
</gene>
<name>A0A0C7G6L4_PARSO</name>
<reference evidence="1 2" key="1">
    <citation type="submission" date="2015-01" db="EMBL/GenBank/DDBJ databases">
        <authorList>
            <person name="Aslett A.Martin."/>
            <person name="De Silva Nishadi"/>
        </authorList>
    </citation>
    <scope>NUCLEOTIDE SEQUENCE [LARGE SCALE GENOMIC DNA]</scope>
    <source>
        <strain evidence="1 2">R28058</strain>
    </source>
</reference>
<protein>
    <submittedName>
        <fullName evidence="1">Uncharacterized protein</fullName>
    </submittedName>
</protein>
<dbReference type="RefSeq" id="WP_055333460.1">
    <property type="nucleotide sequence ID" value="NZ_CDNF01000003.1"/>
</dbReference>
<dbReference type="Proteomes" id="UP000049127">
    <property type="component" value="Unassembled WGS sequence"/>
</dbReference>
<dbReference type="AlphaFoldDB" id="A0A0C7G6L4"/>
<evidence type="ECO:0000313" key="1">
    <source>
        <dbReference type="EMBL" id="CEQ03711.1"/>
    </source>
</evidence>
<sequence>MNDKGFQLLAYITGEKSRVIGGASIALFEKDEELKSLLSVDLAKAMKCNVVQLKNKDYLLIKNR</sequence>
<dbReference type="OrthoDB" id="2053805at2"/>
<evidence type="ECO:0000313" key="2">
    <source>
        <dbReference type="Proteomes" id="UP000049127"/>
    </source>
</evidence>
<accession>A0A0C7G6L4</accession>
<dbReference type="InterPro" id="IPR054055">
    <property type="entry name" value="YpzH"/>
</dbReference>